<sequence length="109" mass="12355">MVAELVIRTNHELGVLIMSYCMVRHARPISKSKARRIQPVNKVWATAVERAGIAWATPYFVWPKAITESAHVADESVVNTSRVAGHENRKTTNEYYEPPQKVIMLLIPD</sequence>
<protein>
    <submittedName>
        <fullName evidence="1">Uncharacterized protein</fullName>
    </submittedName>
</protein>
<accession>A0A382B8H0</accession>
<evidence type="ECO:0000313" key="1">
    <source>
        <dbReference type="EMBL" id="SVB09821.1"/>
    </source>
</evidence>
<name>A0A382B8H0_9ZZZZ</name>
<reference evidence="1" key="1">
    <citation type="submission" date="2018-05" db="EMBL/GenBank/DDBJ databases">
        <authorList>
            <person name="Lanie J.A."/>
            <person name="Ng W.-L."/>
            <person name="Kazmierczak K.M."/>
            <person name="Andrzejewski T.M."/>
            <person name="Davidsen T.M."/>
            <person name="Wayne K.J."/>
            <person name="Tettelin H."/>
            <person name="Glass J.I."/>
            <person name="Rusch D."/>
            <person name="Podicherti R."/>
            <person name="Tsui H.-C.T."/>
            <person name="Winkler M.E."/>
        </authorList>
    </citation>
    <scope>NUCLEOTIDE SEQUENCE</scope>
</reference>
<dbReference type="AlphaFoldDB" id="A0A382B8H0"/>
<dbReference type="EMBL" id="UINC01028586">
    <property type="protein sequence ID" value="SVB09821.1"/>
    <property type="molecule type" value="Genomic_DNA"/>
</dbReference>
<organism evidence="1">
    <name type="scientific">marine metagenome</name>
    <dbReference type="NCBI Taxonomy" id="408172"/>
    <lineage>
        <taxon>unclassified sequences</taxon>
        <taxon>metagenomes</taxon>
        <taxon>ecological metagenomes</taxon>
    </lineage>
</organism>
<proteinExistence type="predicted"/>
<gene>
    <name evidence="1" type="ORF">METZ01_LOCUS162675</name>
</gene>